<proteinExistence type="predicted"/>
<organism evidence="1 2">
    <name type="scientific">Candidatus Amesbacteria bacterium GW2011_GWA2_47_11</name>
    <dbReference type="NCBI Taxonomy" id="1618357"/>
    <lineage>
        <taxon>Bacteria</taxon>
        <taxon>Candidatus Amesiibacteriota</taxon>
    </lineage>
</organism>
<sequence>MDYVAIMRKSWGMTAKILSGEKTIESRWYINKSAPWGKIRAGDTVYFKNAGEAICGMARVKGVEQFESLNPEKVRALLDKYGAEVGKSGKDIPNVFRFAAVNSAGYISVNSRLVANSSTTAIEPFGINKKGFGIMAGWISVEDVEKIKAPRNYNL</sequence>
<dbReference type="SUPFAM" id="SSF88697">
    <property type="entry name" value="PUA domain-like"/>
    <property type="match status" value="1"/>
</dbReference>
<accession>A0A0G1RIG5</accession>
<dbReference type="Gene3D" id="2.30.130.30">
    <property type="entry name" value="Hypothetical protein"/>
    <property type="match status" value="1"/>
</dbReference>
<dbReference type="InterPro" id="IPR015947">
    <property type="entry name" value="PUA-like_sf"/>
</dbReference>
<dbReference type="AlphaFoldDB" id="A0A0G1RIG5"/>
<dbReference type="Proteomes" id="UP000034607">
    <property type="component" value="Unassembled WGS sequence"/>
</dbReference>
<gene>
    <name evidence="1" type="ORF">UX78_C0002G0042</name>
</gene>
<evidence type="ECO:0008006" key="3">
    <source>
        <dbReference type="Google" id="ProtNLM"/>
    </source>
</evidence>
<dbReference type="EMBL" id="LCNM01000002">
    <property type="protein sequence ID" value="KKU56862.1"/>
    <property type="molecule type" value="Genomic_DNA"/>
</dbReference>
<comment type="caution">
    <text evidence="1">The sequence shown here is derived from an EMBL/GenBank/DDBJ whole genome shotgun (WGS) entry which is preliminary data.</text>
</comment>
<reference evidence="1 2" key="1">
    <citation type="journal article" date="2015" name="Nature">
        <title>rRNA introns, odd ribosomes, and small enigmatic genomes across a large radiation of phyla.</title>
        <authorList>
            <person name="Brown C.T."/>
            <person name="Hug L.A."/>
            <person name="Thomas B.C."/>
            <person name="Sharon I."/>
            <person name="Castelle C.J."/>
            <person name="Singh A."/>
            <person name="Wilkins M.J."/>
            <person name="Williams K.H."/>
            <person name="Banfield J.F."/>
        </authorList>
    </citation>
    <scope>NUCLEOTIDE SEQUENCE [LARGE SCALE GENOMIC DNA]</scope>
</reference>
<protein>
    <recommendedName>
        <fullName evidence="3">ASCH domain-containing protein</fullName>
    </recommendedName>
</protein>
<evidence type="ECO:0000313" key="1">
    <source>
        <dbReference type="EMBL" id="KKU56862.1"/>
    </source>
</evidence>
<name>A0A0G1RIG5_9BACT</name>
<evidence type="ECO:0000313" key="2">
    <source>
        <dbReference type="Proteomes" id="UP000034607"/>
    </source>
</evidence>